<dbReference type="EC" id="2.7.1.-" evidence="9"/>
<dbReference type="InterPro" id="IPR051471">
    <property type="entry name" value="Bacterial_PTS_sugar_comp"/>
</dbReference>
<dbReference type="PROSITE" id="PS51096">
    <property type="entry name" value="PTS_EIIA_TYPE_4"/>
    <property type="match status" value="1"/>
</dbReference>
<keyword evidence="2" id="KW-0813">Transport</keyword>
<dbReference type="PANTHER" id="PTHR33799:SF1">
    <property type="entry name" value="PTS SYSTEM MANNOSE-SPECIFIC EIIAB COMPONENT-RELATED"/>
    <property type="match status" value="1"/>
</dbReference>
<dbReference type="CDD" id="cd00006">
    <property type="entry name" value="PTS_IIA_man"/>
    <property type="match status" value="1"/>
</dbReference>
<dbReference type="SUPFAM" id="SSF53062">
    <property type="entry name" value="PTS system fructose IIA component-like"/>
    <property type="match status" value="1"/>
</dbReference>
<protein>
    <submittedName>
        <fullName evidence="9">PTS system N-acetylgalactosamine-specific IIA component</fullName>
        <ecNumber evidence="9">2.7.1.-</ecNumber>
    </submittedName>
</protein>
<evidence type="ECO:0000256" key="7">
    <source>
        <dbReference type="ARBA" id="ARBA00022777"/>
    </source>
</evidence>
<evidence type="ECO:0000313" key="9">
    <source>
        <dbReference type="EMBL" id="MET4754954.1"/>
    </source>
</evidence>
<comment type="subcellular location">
    <subcellularLocation>
        <location evidence="1">Cytoplasm</location>
    </subcellularLocation>
</comment>
<feature type="domain" description="PTS EIIA type-4" evidence="8">
    <location>
        <begin position="1"/>
        <end position="124"/>
    </location>
</feature>
<evidence type="ECO:0000259" key="8">
    <source>
        <dbReference type="PROSITE" id="PS51096"/>
    </source>
</evidence>
<dbReference type="InterPro" id="IPR036662">
    <property type="entry name" value="PTS_EIIA_man-typ_sf"/>
</dbReference>
<keyword evidence="5 9" id="KW-0808">Transferase</keyword>
<evidence type="ECO:0000313" key="10">
    <source>
        <dbReference type="Proteomes" id="UP001549366"/>
    </source>
</evidence>
<dbReference type="NCBIfam" id="NF040761">
    <property type="entry name" value="AgaF"/>
    <property type="match status" value="1"/>
</dbReference>
<reference evidence="9 10" key="1">
    <citation type="submission" date="2024-06" db="EMBL/GenBank/DDBJ databases">
        <title>Genomic Encyclopedia of Type Strains, Phase V (KMG-V): Genome sequencing to study the core and pangenomes of soil and plant-associated prokaryotes.</title>
        <authorList>
            <person name="Whitman W."/>
        </authorList>
    </citation>
    <scope>NUCLEOTIDE SEQUENCE [LARGE SCALE GENOMIC DNA]</scope>
    <source>
        <strain evidence="9 10">NE40</strain>
    </source>
</reference>
<keyword evidence="6" id="KW-0598">Phosphotransferase system</keyword>
<keyword evidence="10" id="KW-1185">Reference proteome</keyword>
<keyword evidence="7" id="KW-0418">Kinase</keyword>
<evidence type="ECO:0000256" key="3">
    <source>
        <dbReference type="ARBA" id="ARBA00022490"/>
    </source>
</evidence>
<evidence type="ECO:0000256" key="2">
    <source>
        <dbReference type="ARBA" id="ARBA00022448"/>
    </source>
</evidence>
<accession>A0ABV2SC62</accession>
<organism evidence="9 10">
    <name type="scientific">Endozoicomonas lisbonensis</name>
    <dbReference type="NCBI Taxonomy" id="3120522"/>
    <lineage>
        <taxon>Bacteria</taxon>
        <taxon>Pseudomonadati</taxon>
        <taxon>Pseudomonadota</taxon>
        <taxon>Gammaproteobacteria</taxon>
        <taxon>Oceanospirillales</taxon>
        <taxon>Endozoicomonadaceae</taxon>
        <taxon>Endozoicomonas</taxon>
    </lineage>
</organism>
<comment type="caution">
    <text evidence="9">The sequence shown here is derived from an EMBL/GenBank/DDBJ whole genome shotgun (WGS) entry which is preliminary data.</text>
</comment>
<dbReference type="RefSeq" id="WP_354011550.1">
    <property type="nucleotide sequence ID" value="NZ_JBEWTA010000003.1"/>
</dbReference>
<evidence type="ECO:0000256" key="6">
    <source>
        <dbReference type="ARBA" id="ARBA00022683"/>
    </source>
</evidence>
<dbReference type="PANTHER" id="PTHR33799">
    <property type="entry name" value="PTS PERMEASE-RELATED-RELATED"/>
    <property type="match status" value="1"/>
</dbReference>
<name>A0ABV2SC62_9GAMM</name>
<dbReference type="Gene3D" id="3.40.50.510">
    <property type="entry name" value="Phosphotransferase system, mannose-type IIA component"/>
    <property type="match status" value="1"/>
</dbReference>
<sequence length="145" mass="15467">MIGIVVTGHLNFATGFQSALSAISGDERQIEYVDFLESYSTSDLEQKLREASDRVDTGDGVLFLSDIPGGSPFQRAAQVAADMSHADVIAGTNLVMAAEACMERDDLELNALVEQVLEVGVMSIKSVRSQQKSDKHSDSATGDGI</sequence>
<dbReference type="InterPro" id="IPR033887">
    <property type="entry name" value="PTS_IIA_man"/>
</dbReference>
<dbReference type="EMBL" id="JBEWTB010000001">
    <property type="protein sequence ID" value="MET4754954.1"/>
    <property type="molecule type" value="Genomic_DNA"/>
</dbReference>
<evidence type="ECO:0000256" key="5">
    <source>
        <dbReference type="ARBA" id="ARBA00022679"/>
    </source>
</evidence>
<evidence type="ECO:0000256" key="1">
    <source>
        <dbReference type="ARBA" id="ARBA00004496"/>
    </source>
</evidence>
<dbReference type="Pfam" id="PF03610">
    <property type="entry name" value="EIIA-man"/>
    <property type="match status" value="1"/>
</dbReference>
<evidence type="ECO:0000256" key="4">
    <source>
        <dbReference type="ARBA" id="ARBA00022597"/>
    </source>
</evidence>
<dbReference type="GO" id="GO:0016740">
    <property type="term" value="F:transferase activity"/>
    <property type="evidence" value="ECO:0007669"/>
    <property type="project" value="UniProtKB-KW"/>
</dbReference>
<dbReference type="InterPro" id="IPR004701">
    <property type="entry name" value="PTS_EIIA_man-typ"/>
</dbReference>
<proteinExistence type="predicted"/>
<dbReference type="Proteomes" id="UP001549366">
    <property type="component" value="Unassembled WGS sequence"/>
</dbReference>
<keyword evidence="4" id="KW-0762">Sugar transport</keyword>
<keyword evidence="3" id="KW-0963">Cytoplasm</keyword>
<gene>
    <name evidence="9" type="ORF">V5J35_000146</name>
</gene>